<name>A0A0S4J9R1_BODSA</name>
<feature type="region of interest" description="Disordered" evidence="1">
    <location>
        <begin position="311"/>
        <end position="349"/>
    </location>
</feature>
<evidence type="ECO:0000256" key="1">
    <source>
        <dbReference type="SAM" id="MobiDB-lite"/>
    </source>
</evidence>
<dbReference type="EMBL" id="CYKH01001627">
    <property type="protein sequence ID" value="CUG88239.1"/>
    <property type="molecule type" value="Genomic_DNA"/>
</dbReference>
<feature type="compositionally biased region" description="Basic and acidic residues" evidence="1">
    <location>
        <begin position="1"/>
        <end position="10"/>
    </location>
</feature>
<reference evidence="3" key="1">
    <citation type="submission" date="2015-09" db="EMBL/GenBank/DDBJ databases">
        <authorList>
            <consortium name="Pathogen Informatics"/>
        </authorList>
    </citation>
    <scope>NUCLEOTIDE SEQUENCE [LARGE SCALE GENOMIC DNA]</scope>
    <source>
        <strain evidence="3">Lake Konstanz</strain>
    </source>
</reference>
<dbReference type="VEuPathDB" id="TriTrypDB:BSAL_14340"/>
<feature type="region of interest" description="Disordered" evidence="1">
    <location>
        <begin position="1"/>
        <end position="39"/>
    </location>
</feature>
<dbReference type="Proteomes" id="UP000051952">
    <property type="component" value="Unassembled WGS sequence"/>
</dbReference>
<feature type="region of interest" description="Disordered" evidence="1">
    <location>
        <begin position="449"/>
        <end position="476"/>
    </location>
</feature>
<evidence type="ECO:0000313" key="3">
    <source>
        <dbReference type="Proteomes" id="UP000051952"/>
    </source>
</evidence>
<accession>A0A0S4J9R1</accession>
<keyword evidence="3" id="KW-1185">Reference proteome</keyword>
<protein>
    <submittedName>
        <fullName evidence="2">Uncharacterized protein</fullName>
    </submittedName>
</protein>
<proteinExistence type="predicted"/>
<feature type="compositionally biased region" description="Polar residues" evidence="1">
    <location>
        <begin position="11"/>
        <end position="30"/>
    </location>
</feature>
<feature type="compositionally biased region" description="Polar residues" evidence="1">
    <location>
        <begin position="414"/>
        <end position="423"/>
    </location>
</feature>
<sequence>MEVEPDDHSAETSQCAVPQPTSTPSSDAGQSTSPTSTAPSLLEVIEGIFSVEQLRKDEELLSHMNGRMLVSAQALSKHSKLVATHPTVTADDVVVCGRSTKKFVLEEFPQGCYSLGPLTQAHQKSRCTVSLRLGATPPSEPQKLLCDLIPSRAAAQTLLFHDAPQPRILHYYWCFSSRLVLLTFENDAIAKQAFLDLQSRKLANAQGLEARIRIDNQNAVFYSNQGAAINATTVKPRLPTDRGTASVTPFPAPQNGNVNHMMPPMVPAQFGMLGLPFSPFLFPFIAPPLMQGPQGPRFAPNFQQPLMQRKSSAGIGPATDPNPVAKAEGVSAPEVKTHERKPNNAVGRAASTSAAAHVASMSAIPSDASMERSFSFTTPLTPATPADSDGITTPIGTKYRLDPYSQKGRVVQEQRASPTSESLGSPPKSTPTAAPQTIDAFCLPQPRSAALGGAPPLMSKLPRGKPGRQSETPSTVTALSSAQFPALTDGQKANGAVRPLPDGIACVDQKSPTVNTVAVKASYASILLGGSRGETTA</sequence>
<dbReference type="AlphaFoldDB" id="A0A0S4J9R1"/>
<feature type="region of interest" description="Disordered" evidence="1">
    <location>
        <begin position="378"/>
        <end position="435"/>
    </location>
</feature>
<evidence type="ECO:0000313" key="2">
    <source>
        <dbReference type="EMBL" id="CUG88239.1"/>
    </source>
</evidence>
<organism evidence="2 3">
    <name type="scientific">Bodo saltans</name>
    <name type="common">Flagellated protozoan</name>
    <dbReference type="NCBI Taxonomy" id="75058"/>
    <lineage>
        <taxon>Eukaryota</taxon>
        <taxon>Discoba</taxon>
        <taxon>Euglenozoa</taxon>
        <taxon>Kinetoplastea</taxon>
        <taxon>Metakinetoplastina</taxon>
        <taxon>Eubodonida</taxon>
        <taxon>Bodonidae</taxon>
        <taxon>Bodo</taxon>
    </lineage>
</organism>
<gene>
    <name evidence="2" type="ORF">BSAL_14340</name>
</gene>